<accession>A0A9D2JG82</accession>
<dbReference type="EMBL" id="DXBO01000103">
    <property type="protein sequence ID" value="HIZ48428.1"/>
    <property type="molecule type" value="Genomic_DNA"/>
</dbReference>
<proteinExistence type="predicted"/>
<sequence>MGNKRHPARGLVTLGALAALVCLAVTAWLHLGWRATDVTLEDRSGDPGELRGFTLQGVRRWSSGESCLTFDLHDGYLDTEFFFDFSPFWTTTAATHGCDVNYVVRPQDRAAANANAWEELTAEDGSRFIHTSTNTVRRMYAMTLPGDTYLRVAGEDVTAEDPVEMLWISGPYTASARLNFQNADYSYWESPGADLYPQQSPTAKNPVPLGDGWALCWKRQEGDRAPGLYRASGLTVEEINALPTDGEAYGQEVLCNSTEFGTLEAFYCPADAEVALAGASMAGGYTLLLYLDAQDTLWADLVDENGQRTDHREVTQLPPDCEDYQAVLLARTTDRDAVFTLESVPDADYWDKTISPRLAALRVENGKFTVVESLADDSTFTTLAAVLNAEGDALLIAGEHNFDGITSETGLQTLQGLDLRVQPLDGSAATYQGRLNLGGEREWGRLAGASSRIMERVVDFPTIQKDRG</sequence>
<reference evidence="1" key="2">
    <citation type="submission" date="2021-04" db="EMBL/GenBank/DDBJ databases">
        <authorList>
            <person name="Gilroy R."/>
        </authorList>
    </citation>
    <scope>NUCLEOTIDE SEQUENCE</scope>
    <source>
        <strain evidence="1">3436</strain>
    </source>
</reference>
<name>A0A9D2JG82_9FIRM</name>
<evidence type="ECO:0000313" key="2">
    <source>
        <dbReference type="Proteomes" id="UP000824031"/>
    </source>
</evidence>
<comment type="caution">
    <text evidence="1">The sequence shown here is derived from an EMBL/GenBank/DDBJ whole genome shotgun (WGS) entry which is preliminary data.</text>
</comment>
<protein>
    <submittedName>
        <fullName evidence="1">Uncharacterized protein</fullName>
    </submittedName>
</protein>
<dbReference type="AlphaFoldDB" id="A0A9D2JG82"/>
<organism evidence="1 2">
    <name type="scientific">Candidatus Gemmiger excrementavium</name>
    <dbReference type="NCBI Taxonomy" id="2838608"/>
    <lineage>
        <taxon>Bacteria</taxon>
        <taxon>Bacillati</taxon>
        <taxon>Bacillota</taxon>
        <taxon>Clostridia</taxon>
        <taxon>Eubacteriales</taxon>
        <taxon>Gemmiger</taxon>
    </lineage>
</organism>
<reference evidence="1" key="1">
    <citation type="journal article" date="2021" name="PeerJ">
        <title>Extensive microbial diversity within the chicken gut microbiome revealed by metagenomics and culture.</title>
        <authorList>
            <person name="Gilroy R."/>
            <person name="Ravi A."/>
            <person name="Getino M."/>
            <person name="Pursley I."/>
            <person name="Horton D.L."/>
            <person name="Alikhan N.F."/>
            <person name="Baker D."/>
            <person name="Gharbi K."/>
            <person name="Hall N."/>
            <person name="Watson M."/>
            <person name="Adriaenssens E.M."/>
            <person name="Foster-Nyarko E."/>
            <person name="Jarju S."/>
            <person name="Secka A."/>
            <person name="Antonio M."/>
            <person name="Oren A."/>
            <person name="Chaudhuri R.R."/>
            <person name="La Ragione R."/>
            <person name="Hildebrand F."/>
            <person name="Pallen M.J."/>
        </authorList>
    </citation>
    <scope>NUCLEOTIDE SEQUENCE</scope>
    <source>
        <strain evidence="1">3436</strain>
    </source>
</reference>
<gene>
    <name evidence="1" type="ORF">H9810_06915</name>
</gene>
<evidence type="ECO:0000313" key="1">
    <source>
        <dbReference type="EMBL" id="HIZ48428.1"/>
    </source>
</evidence>
<dbReference type="Proteomes" id="UP000824031">
    <property type="component" value="Unassembled WGS sequence"/>
</dbReference>